<protein>
    <submittedName>
        <fullName evidence="1">Uncharacterized protein</fullName>
    </submittedName>
</protein>
<dbReference type="Proteomes" id="UP000316759">
    <property type="component" value="Unassembled WGS sequence"/>
</dbReference>
<dbReference type="OrthoDB" id="6283219at2759"/>
<gene>
    <name evidence="1" type="ORF">FGIG_02564</name>
</gene>
<keyword evidence="2" id="KW-1185">Reference proteome</keyword>
<organism evidence="1 2">
    <name type="scientific">Fasciola gigantica</name>
    <name type="common">Giant liver fluke</name>
    <dbReference type="NCBI Taxonomy" id="46835"/>
    <lineage>
        <taxon>Eukaryota</taxon>
        <taxon>Metazoa</taxon>
        <taxon>Spiralia</taxon>
        <taxon>Lophotrochozoa</taxon>
        <taxon>Platyhelminthes</taxon>
        <taxon>Trematoda</taxon>
        <taxon>Digenea</taxon>
        <taxon>Plagiorchiida</taxon>
        <taxon>Echinostomata</taxon>
        <taxon>Echinostomatoidea</taxon>
        <taxon>Fasciolidae</taxon>
        <taxon>Fasciola</taxon>
    </lineage>
</organism>
<name>A0A504YQS2_FASGI</name>
<comment type="caution">
    <text evidence="1">The sequence shown here is derived from an EMBL/GenBank/DDBJ whole genome shotgun (WGS) entry which is preliminary data.</text>
</comment>
<evidence type="ECO:0000313" key="2">
    <source>
        <dbReference type="Proteomes" id="UP000316759"/>
    </source>
</evidence>
<proteinExistence type="predicted"/>
<accession>A0A504YQS2</accession>
<dbReference type="EMBL" id="SUNJ01004371">
    <property type="protein sequence ID" value="TPP64482.1"/>
    <property type="molecule type" value="Genomic_DNA"/>
</dbReference>
<sequence>MRFCGEEGCYLRRHRLFLEMNNVAALNTSLQLAPSGLIVGLGVLQFIMEGPNKLLLTSALLDIGALTALTETERVRRSKRISTRTFELMFEHATEGNPEVPWSQLDYWKFNRGFINGVEKNVTDPANRLSHLSSYSEGKTRDAIDYCTILNPTEGYTWA</sequence>
<reference evidence="1 2" key="1">
    <citation type="submission" date="2019-04" db="EMBL/GenBank/DDBJ databases">
        <title>Annotation for the trematode Fasciola gigantica.</title>
        <authorList>
            <person name="Choi Y.-J."/>
        </authorList>
    </citation>
    <scope>NUCLEOTIDE SEQUENCE [LARGE SCALE GENOMIC DNA]</scope>
    <source>
        <strain evidence="1">Uganda_cow_1</strain>
    </source>
</reference>
<evidence type="ECO:0000313" key="1">
    <source>
        <dbReference type="EMBL" id="TPP64482.1"/>
    </source>
</evidence>
<dbReference type="AlphaFoldDB" id="A0A504YQS2"/>
<dbReference type="STRING" id="46835.A0A504YQS2"/>